<keyword evidence="2 7" id="KW-1003">Cell membrane</keyword>
<dbReference type="EMBL" id="CP014699">
    <property type="protein sequence ID" value="AND78991.1"/>
    <property type="molecule type" value="Genomic_DNA"/>
</dbReference>
<evidence type="ECO:0000256" key="6">
    <source>
        <dbReference type="ARBA" id="ARBA00023136"/>
    </source>
</evidence>
<keyword evidence="8" id="KW-0449">Lipoprotein</keyword>
<feature type="transmembrane region" description="Helical" evidence="7">
    <location>
        <begin position="169"/>
        <end position="189"/>
    </location>
</feature>
<evidence type="ECO:0000256" key="3">
    <source>
        <dbReference type="ARBA" id="ARBA00022679"/>
    </source>
</evidence>
<evidence type="ECO:0000256" key="4">
    <source>
        <dbReference type="ARBA" id="ARBA00022692"/>
    </source>
</evidence>
<dbReference type="PANTHER" id="PTHR30589">
    <property type="entry name" value="PROLIPOPROTEIN DIACYLGLYCERYL TRANSFERASE"/>
    <property type="match status" value="1"/>
</dbReference>
<evidence type="ECO:0000313" key="8">
    <source>
        <dbReference type="EMBL" id="AND78991.1"/>
    </source>
</evidence>
<dbReference type="UniPathway" id="UPA00664"/>
<dbReference type="STRING" id="1811193.A0O21_02625"/>
<dbReference type="EC" id="2.5.1.145" evidence="7"/>
<feature type="transmembrane region" description="Helical" evidence="7">
    <location>
        <begin position="14"/>
        <end position="33"/>
    </location>
</feature>
<accession>A0A172Q674</accession>
<name>A0A172Q674_9STRE</name>
<dbReference type="GO" id="GO:0042158">
    <property type="term" value="P:lipoprotein biosynthetic process"/>
    <property type="evidence" value="ECO:0007669"/>
    <property type="project" value="UniProtKB-UniRule"/>
</dbReference>
<evidence type="ECO:0000256" key="1">
    <source>
        <dbReference type="ARBA" id="ARBA00007150"/>
    </source>
</evidence>
<feature type="transmembrane region" description="Helical" evidence="7">
    <location>
        <begin position="45"/>
        <end position="65"/>
    </location>
</feature>
<dbReference type="HAMAP" id="MF_01147">
    <property type="entry name" value="Lgt"/>
    <property type="match status" value="1"/>
</dbReference>
<comment type="subcellular location">
    <subcellularLocation>
        <location evidence="7">Cell membrane</location>
        <topology evidence="7">Multi-pass membrane protein</topology>
    </subcellularLocation>
</comment>
<sequence>MIEPVAFEFGPITIRWYSLCIMTGLVLAVYLAMREGPKKGIRTDDVLDFILIAFPLSIIGARLYYVFFQWPYSDYAQHPGEILAVWHGGLAIYGGLITGATVLLIFSYYRALNPFNFLDIAAPGVLLAQAVGRWGNFFNQEAYGRAVAHLNYLPSFIQRQMFIEGSYRLPTFLFESLWNLLGFIIIMLVRHRPHFLKEGEAAFFYLVWYGSGRFIIEGLRTDSLLFYGFRVSQCLSLLLVVLGIGLIVWRRKQKTIPYYQE</sequence>
<comment type="catalytic activity">
    <reaction evidence="7">
        <text>L-cysteinyl-[prolipoprotein] + a 1,2-diacyl-sn-glycero-3-phospho-(1'-sn-glycerol) = an S-1,2-diacyl-sn-glyceryl-L-cysteinyl-[prolipoprotein] + sn-glycerol 1-phosphate + H(+)</text>
        <dbReference type="Rhea" id="RHEA:56712"/>
        <dbReference type="Rhea" id="RHEA-COMP:14679"/>
        <dbReference type="Rhea" id="RHEA-COMP:14680"/>
        <dbReference type="ChEBI" id="CHEBI:15378"/>
        <dbReference type="ChEBI" id="CHEBI:29950"/>
        <dbReference type="ChEBI" id="CHEBI:57685"/>
        <dbReference type="ChEBI" id="CHEBI:64716"/>
        <dbReference type="ChEBI" id="CHEBI:140658"/>
        <dbReference type="EC" id="2.5.1.145"/>
    </reaction>
</comment>
<comment type="similarity">
    <text evidence="1 7">Belongs to the Lgt family.</text>
</comment>
<keyword evidence="9" id="KW-1185">Reference proteome</keyword>
<comment type="function">
    <text evidence="7">Catalyzes the transfer of the diacylglyceryl group from phosphatidylglycerol to the sulfhydryl group of the N-terminal cysteine of a prolipoprotein, the first step in the formation of mature lipoproteins.</text>
</comment>
<dbReference type="KEGG" id="spat:A0O21_02625"/>
<keyword evidence="6 7" id="KW-0472">Membrane</keyword>
<comment type="pathway">
    <text evidence="7">Protein modification; lipoprotein biosynthesis (diacylglyceryl transfer).</text>
</comment>
<dbReference type="RefSeq" id="WP_067060796.1">
    <property type="nucleotide sequence ID" value="NZ_CP014699.1"/>
</dbReference>
<dbReference type="GO" id="GO:0005886">
    <property type="term" value="C:plasma membrane"/>
    <property type="evidence" value="ECO:0007669"/>
    <property type="project" value="UniProtKB-SubCell"/>
</dbReference>
<dbReference type="PANTHER" id="PTHR30589:SF0">
    <property type="entry name" value="PHOSPHATIDYLGLYCEROL--PROLIPOPROTEIN DIACYLGLYCERYL TRANSFERASE"/>
    <property type="match status" value="1"/>
</dbReference>
<dbReference type="Proteomes" id="UP000077317">
    <property type="component" value="Chromosome"/>
</dbReference>
<evidence type="ECO:0000313" key="9">
    <source>
        <dbReference type="Proteomes" id="UP000077317"/>
    </source>
</evidence>
<dbReference type="InterPro" id="IPR001640">
    <property type="entry name" value="Lgt"/>
</dbReference>
<reference evidence="9" key="2">
    <citation type="submission" date="2016-03" db="EMBL/GenBank/DDBJ databases">
        <title>Streptococcus antelopensis sp. nov., isolated from the feces of the Tibetan antelope (Pantholops hodgsonii) in Hoh Xil National Nature Reserve, Qinghai, China.</title>
        <authorList>
            <person name="Bai X."/>
        </authorList>
    </citation>
    <scope>NUCLEOTIDE SEQUENCE [LARGE SCALE GENOMIC DNA]</scope>
    <source>
        <strain evidence="9">TA 26</strain>
    </source>
</reference>
<organism evidence="8 9">
    <name type="scientific">Streptococcus pantholopis</name>
    <dbReference type="NCBI Taxonomy" id="1811193"/>
    <lineage>
        <taxon>Bacteria</taxon>
        <taxon>Bacillati</taxon>
        <taxon>Bacillota</taxon>
        <taxon>Bacilli</taxon>
        <taxon>Lactobacillales</taxon>
        <taxon>Streptococcaceae</taxon>
        <taxon>Streptococcus</taxon>
    </lineage>
</organism>
<proteinExistence type="inferred from homology"/>
<dbReference type="OrthoDB" id="871140at2"/>
<dbReference type="NCBIfam" id="TIGR00544">
    <property type="entry name" value="lgt"/>
    <property type="match status" value="1"/>
</dbReference>
<dbReference type="AlphaFoldDB" id="A0A172Q674"/>
<gene>
    <name evidence="7" type="primary">lgt</name>
    <name evidence="8" type="ORF">A0O21_02625</name>
</gene>
<dbReference type="Pfam" id="PF01790">
    <property type="entry name" value="LGT"/>
    <property type="match status" value="1"/>
</dbReference>
<reference evidence="8 9" key="1">
    <citation type="journal article" date="2016" name="Int. J. Syst. Evol. Microbiol.">
        <title>Streptococcuspantholopis sp. nov., isolated from faeces of the Tibetan antelope (Pantholops hodgsonii).</title>
        <authorList>
            <person name="Bai X."/>
            <person name="Xiong Y."/>
            <person name="Lu S."/>
            <person name="Jin D."/>
            <person name="Lai X."/>
            <person name="Yang J."/>
            <person name="Niu L."/>
            <person name="Hu S."/>
            <person name="Meng X."/>
            <person name="Pu J."/>
            <person name="Ye C."/>
            <person name="Xu J."/>
        </authorList>
    </citation>
    <scope>NUCLEOTIDE SEQUENCE [LARGE SCALE GENOMIC DNA]</scope>
    <source>
        <strain evidence="8 9">TA 26</strain>
    </source>
</reference>
<dbReference type="GO" id="GO:0008961">
    <property type="term" value="F:phosphatidylglycerol-prolipoprotein diacylglyceryl transferase activity"/>
    <property type="evidence" value="ECO:0007669"/>
    <property type="project" value="UniProtKB-UniRule"/>
</dbReference>
<keyword evidence="4 7" id="KW-0812">Transmembrane</keyword>
<protein>
    <recommendedName>
        <fullName evidence="7">Phosphatidylglycerol--prolipoprotein diacylglyceryl transferase</fullName>
        <ecNumber evidence="7">2.5.1.145</ecNumber>
    </recommendedName>
</protein>
<feature type="transmembrane region" description="Helical" evidence="7">
    <location>
        <begin position="225"/>
        <end position="249"/>
    </location>
</feature>
<feature type="binding site" evidence="7">
    <location>
        <position position="133"/>
    </location>
    <ligand>
        <name>a 1,2-diacyl-sn-glycero-3-phospho-(1'-sn-glycerol)</name>
        <dbReference type="ChEBI" id="CHEBI:64716"/>
    </ligand>
</feature>
<dbReference type="PROSITE" id="PS01311">
    <property type="entry name" value="LGT"/>
    <property type="match status" value="1"/>
</dbReference>
<evidence type="ECO:0000256" key="7">
    <source>
        <dbReference type="HAMAP-Rule" id="MF_01147"/>
    </source>
</evidence>
<keyword evidence="3 7" id="KW-0808">Transferase</keyword>
<evidence type="ECO:0000256" key="2">
    <source>
        <dbReference type="ARBA" id="ARBA00022475"/>
    </source>
</evidence>
<evidence type="ECO:0000256" key="5">
    <source>
        <dbReference type="ARBA" id="ARBA00022989"/>
    </source>
</evidence>
<keyword evidence="5 7" id="KW-1133">Transmembrane helix</keyword>
<feature type="transmembrane region" description="Helical" evidence="7">
    <location>
        <begin position="85"/>
        <end position="109"/>
    </location>
</feature>